<feature type="transmembrane region" description="Helical" evidence="1">
    <location>
        <begin position="169"/>
        <end position="188"/>
    </location>
</feature>
<dbReference type="EMBL" id="ML993855">
    <property type="protein sequence ID" value="KAF2205459.1"/>
    <property type="molecule type" value="Genomic_DNA"/>
</dbReference>
<keyword evidence="1" id="KW-1133">Transmembrane helix</keyword>
<name>A0A9P4JYC5_9PLEO</name>
<feature type="transmembrane region" description="Helical" evidence="1">
    <location>
        <begin position="142"/>
        <end position="163"/>
    </location>
</feature>
<sequence length="209" mass="23590">MALPLVQDGEGQTVLSSPISSRYWRSLETLEERAFTMPHFWLQLPRIAQLLVRTGSEAGSDNFQASFQTTGALYTYHHNPVIKGSEYRDNNPNCLSLPRLNSASWPAQLHVLSCPHRSFPSCMYPRVPRRCFGVVSITGRWVLGELFSVLCLYSVSLIILNIFQAHAGLLLSTIMGYWIIGFAFSLLASSPMKSDMAGLRKLYIHYCNW</sequence>
<keyword evidence="3" id="KW-1185">Reference proteome</keyword>
<evidence type="ECO:0000256" key="1">
    <source>
        <dbReference type="SAM" id="Phobius"/>
    </source>
</evidence>
<reference evidence="2" key="1">
    <citation type="journal article" date="2020" name="Stud. Mycol.">
        <title>101 Dothideomycetes genomes: a test case for predicting lifestyles and emergence of pathogens.</title>
        <authorList>
            <person name="Haridas S."/>
            <person name="Albert R."/>
            <person name="Binder M."/>
            <person name="Bloem J."/>
            <person name="Labutti K."/>
            <person name="Salamov A."/>
            <person name="Andreopoulos B."/>
            <person name="Baker S."/>
            <person name="Barry K."/>
            <person name="Bills G."/>
            <person name="Bluhm B."/>
            <person name="Cannon C."/>
            <person name="Castanera R."/>
            <person name="Culley D."/>
            <person name="Daum C."/>
            <person name="Ezra D."/>
            <person name="Gonzalez J."/>
            <person name="Henrissat B."/>
            <person name="Kuo A."/>
            <person name="Liang C."/>
            <person name="Lipzen A."/>
            <person name="Lutzoni F."/>
            <person name="Magnuson J."/>
            <person name="Mondo S."/>
            <person name="Nolan M."/>
            <person name="Ohm R."/>
            <person name="Pangilinan J."/>
            <person name="Park H.-J."/>
            <person name="Ramirez L."/>
            <person name="Alfaro M."/>
            <person name="Sun H."/>
            <person name="Tritt A."/>
            <person name="Yoshinaga Y."/>
            <person name="Zwiers L.-H."/>
            <person name="Turgeon B."/>
            <person name="Goodwin S."/>
            <person name="Spatafora J."/>
            <person name="Crous P."/>
            <person name="Grigoriev I."/>
        </authorList>
    </citation>
    <scope>NUCLEOTIDE SEQUENCE</scope>
    <source>
        <strain evidence="2">ATCC 74209</strain>
    </source>
</reference>
<dbReference type="AlphaFoldDB" id="A0A9P4JYC5"/>
<keyword evidence="1" id="KW-0472">Membrane</keyword>
<accession>A0A9P4JYC5</accession>
<evidence type="ECO:0000313" key="3">
    <source>
        <dbReference type="Proteomes" id="UP000799536"/>
    </source>
</evidence>
<proteinExistence type="predicted"/>
<protein>
    <submittedName>
        <fullName evidence="2">Uncharacterized protein</fullName>
    </submittedName>
</protein>
<comment type="caution">
    <text evidence="2">The sequence shown here is derived from an EMBL/GenBank/DDBJ whole genome shotgun (WGS) entry which is preliminary data.</text>
</comment>
<evidence type="ECO:0000313" key="2">
    <source>
        <dbReference type="EMBL" id="KAF2205459.1"/>
    </source>
</evidence>
<organism evidence="2 3">
    <name type="scientific">Delitschia confertaspora ATCC 74209</name>
    <dbReference type="NCBI Taxonomy" id="1513339"/>
    <lineage>
        <taxon>Eukaryota</taxon>
        <taxon>Fungi</taxon>
        <taxon>Dikarya</taxon>
        <taxon>Ascomycota</taxon>
        <taxon>Pezizomycotina</taxon>
        <taxon>Dothideomycetes</taxon>
        <taxon>Pleosporomycetidae</taxon>
        <taxon>Pleosporales</taxon>
        <taxon>Delitschiaceae</taxon>
        <taxon>Delitschia</taxon>
    </lineage>
</organism>
<gene>
    <name evidence="2" type="ORF">GQ43DRAFT_4076</name>
</gene>
<keyword evidence="1" id="KW-0812">Transmembrane</keyword>
<dbReference type="Proteomes" id="UP000799536">
    <property type="component" value="Unassembled WGS sequence"/>
</dbReference>